<reference evidence="2 3" key="1">
    <citation type="submission" date="2020-08" db="EMBL/GenBank/DDBJ databases">
        <title>Sequencing the genomes of 1000 actinobacteria strains.</title>
        <authorList>
            <person name="Klenk H.-P."/>
        </authorList>
    </citation>
    <scope>NUCLEOTIDE SEQUENCE [LARGE SCALE GENOMIC DNA]</scope>
    <source>
        <strain evidence="2 3">DSM 43851</strain>
    </source>
</reference>
<dbReference type="PANTHER" id="PTHR46577">
    <property type="entry name" value="HTH-TYPE TRANSCRIPTIONAL REGULATORY PROTEIN GABR"/>
    <property type="match status" value="1"/>
</dbReference>
<name>A0A7W9KLF9_9PSEU</name>
<dbReference type="InterPro" id="IPR015421">
    <property type="entry name" value="PyrdxlP-dep_Trfase_major"/>
</dbReference>
<dbReference type="EMBL" id="JACHIR010000001">
    <property type="protein sequence ID" value="MBB5894736.1"/>
    <property type="molecule type" value="Genomic_DNA"/>
</dbReference>
<dbReference type="InterPro" id="IPR036388">
    <property type="entry name" value="WH-like_DNA-bd_sf"/>
</dbReference>
<dbReference type="Pfam" id="PF00155">
    <property type="entry name" value="Aminotran_1_2"/>
    <property type="match status" value="1"/>
</dbReference>
<gene>
    <name evidence="2" type="ORF">BJ998_005932</name>
</gene>
<dbReference type="InterPro" id="IPR015424">
    <property type="entry name" value="PyrdxlP-dep_Trfase"/>
</dbReference>
<comment type="caution">
    <text evidence="2">The sequence shown here is derived from an EMBL/GenBank/DDBJ whole genome shotgun (WGS) entry which is preliminary data.</text>
</comment>
<proteinExistence type="predicted"/>
<feature type="domain" description="Aminotransferase class I/classII large" evidence="1">
    <location>
        <begin position="113"/>
        <end position="426"/>
    </location>
</feature>
<accession>A0A7W9KLF9</accession>
<dbReference type="GO" id="GO:0030170">
    <property type="term" value="F:pyridoxal phosphate binding"/>
    <property type="evidence" value="ECO:0007669"/>
    <property type="project" value="InterPro"/>
</dbReference>
<evidence type="ECO:0000313" key="2">
    <source>
        <dbReference type="EMBL" id="MBB5894736.1"/>
    </source>
</evidence>
<dbReference type="PANTHER" id="PTHR46577:SF1">
    <property type="entry name" value="HTH-TYPE TRANSCRIPTIONAL REGULATORY PROTEIN GABR"/>
    <property type="match status" value="1"/>
</dbReference>
<keyword evidence="2" id="KW-0238">DNA-binding</keyword>
<dbReference type="CDD" id="cd00609">
    <property type="entry name" value="AAT_like"/>
    <property type="match status" value="1"/>
</dbReference>
<dbReference type="Gene3D" id="3.40.640.10">
    <property type="entry name" value="Type I PLP-dependent aspartate aminotransferase-like (Major domain)"/>
    <property type="match status" value="1"/>
</dbReference>
<dbReference type="InterPro" id="IPR036390">
    <property type="entry name" value="WH_DNA-bd_sf"/>
</dbReference>
<dbReference type="Proteomes" id="UP000585638">
    <property type="component" value="Unassembled WGS sequence"/>
</dbReference>
<dbReference type="Gene3D" id="1.10.10.10">
    <property type="entry name" value="Winged helix-like DNA-binding domain superfamily/Winged helix DNA-binding domain"/>
    <property type="match status" value="1"/>
</dbReference>
<organism evidence="2 3">
    <name type="scientific">Kutzneria kofuensis</name>
    <dbReference type="NCBI Taxonomy" id="103725"/>
    <lineage>
        <taxon>Bacteria</taxon>
        <taxon>Bacillati</taxon>
        <taxon>Actinomycetota</taxon>
        <taxon>Actinomycetes</taxon>
        <taxon>Pseudonocardiales</taxon>
        <taxon>Pseudonocardiaceae</taxon>
        <taxon>Kutzneria</taxon>
    </lineage>
</organism>
<dbReference type="SUPFAM" id="SSF46785">
    <property type="entry name" value="Winged helix' DNA-binding domain"/>
    <property type="match status" value="1"/>
</dbReference>
<protein>
    <submittedName>
        <fullName evidence="2">DNA-binding transcriptional MocR family regulator</fullName>
    </submittedName>
</protein>
<sequence>MRTIMAELRVSPVTVQHAMRRLTAEGVIEVRASKGAYAATRQPAPEVPDLEWQSVALGAKPPGDESLPDLLAMPGPEMVPMSGGYLDPELQPVAALGAALGRASRRPEAWARGPVEGREELRAWFARQAGGAFRAGDMVVCPGGQAALSTAFRALTAPGDTLLVEAPTYLGAIATARSGGLRVVAVPADADGVRPDLLAAAFAHTGAKVFYCQPLYANPHGAVLSRERRLEVLAVLAEHGAFLIEDDFARDLVIDGAPPPPLAADDVHGHVIYLRSLTKTAAPGLRVAAIGARGAAGARLRTARVLDDFFVAGPLQLAALEFLSSPAWQRHLKSLRPALKARRDALLSALATELPQLRPVTIPTGGMQAWVRLPDGVDDLALTSAAAAHGVVVSPGRGWYAADPPAPHLRLTFAGAPPEVLIDGVRRLADAAAAVGIPAG</sequence>
<dbReference type="Gene3D" id="3.90.1150.10">
    <property type="entry name" value="Aspartate Aminotransferase, domain 1"/>
    <property type="match status" value="1"/>
</dbReference>
<dbReference type="InterPro" id="IPR051446">
    <property type="entry name" value="HTH_trans_reg/aminotransferase"/>
</dbReference>
<dbReference type="AlphaFoldDB" id="A0A7W9KLF9"/>
<keyword evidence="3" id="KW-1185">Reference proteome</keyword>
<dbReference type="SUPFAM" id="SSF53383">
    <property type="entry name" value="PLP-dependent transferases"/>
    <property type="match status" value="1"/>
</dbReference>
<evidence type="ECO:0000259" key="1">
    <source>
        <dbReference type="Pfam" id="PF00155"/>
    </source>
</evidence>
<dbReference type="InterPro" id="IPR015422">
    <property type="entry name" value="PyrdxlP-dep_Trfase_small"/>
</dbReference>
<dbReference type="GO" id="GO:0003677">
    <property type="term" value="F:DNA binding"/>
    <property type="evidence" value="ECO:0007669"/>
    <property type="project" value="UniProtKB-KW"/>
</dbReference>
<dbReference type="InterPro" id="IPR004839">
    <property type="entry name" value="Aminotransferase_I/II_large"/>
</dbReference>
<evidence type="ECO:0000313" key="3">
    <source>
        <dbReference type="Proteomes" id="UP000585638"/>
    </source>
</evidence>